<dbReference type="EMBL" id="FTMS01000011">
    <property type="protein sequence ID" value="SIQ61036.1"/>
    <property type="molecule type" value="Genomic_DNA"/>
</dbReference>
<dbReference type="OrthoDB" id="371214at2"/>
<dbReference type="InterPro" id="IPR036597">
    <property type="entry name" value="Fido-like_dom_sf"/>
</dbReference>
<dbReference type="AlphaFoldDB" id="A0A1N6U6V3"/>
<dbReference type="RefSeq" id="WP_076489088.1">
    <property type="nucleotide sequence ID" value="NZ_FTMS01000011.1"/>
</dbReference>
<sequence>MKAQFNILQIESSLARFQEAFSEINDSLSMRREIFTTQMREQIVEAYDYLNSLLRKDMDIFTPAGLHALLEMNHVVLCGRSQIDRRHYYAHLEETRKSFLKKIRPIKEWVLRKRTESEPFQIASGFYSQMLSRPQLFLEGNHRTGNIVLNYLLVSTGAPPYIITVENAQTYLDISGDIKFTDNGNYLDTALRMPGHRKRFRTFLEEHAREAFVTRTD</sequence>
<keyword evidence="2" id="KW-1185">Reference proteome</keyword>
<dbReference type="STRING" id="159291.SAMN05920897_111121"/>
<proteinExistence type="predicted"/>
<organism evidence="1 2">
    <name type="scientific">Alkalispirochaeta americana</name>
    <dbReference type="NCBI Taxonomy" id="159291"/>
    <lineage>
        <taxon>Bacteria</taxon>
        <taxon>Pseudomonadati</taxon>
        <taxon>Spirochaetota</taxon>
        <taxon>Spirochaetia</taxon>
        <taxon>Spirochaetales</taxon>
        <taxon>Spirochaetaceae</taxon>
        <taxon>Alkalispirochaeta</taxon>
    </lineage>
</organism>
<gene>
    <name evidence="1" type="ORF">SAMN05920897_111121</name>
</gene>
<evidence type="ECO:0000313" key="2">
    <source>
        <dbReference type="Proteomes" id="UP000186400"/>
    </source>
</evidence>
<evidence type="ECO:0008006" key="3">
    <source>
        <dbReference type="Google" id="ProtNLM"/>
    </source>
</evidence>
<dbReference type="Proteomes" id="UP000186400">
    <property type="component" value="Unassembled WGS sequence"/>
</dbReference>
<protein>
    <recommendedName>
        <fullName evidence="3">Fido domain-containing protein</fullName>
    </recommendedName>
</protein>
<accession>A0A1N6U6V3</accession>
<dbReference type="SUPFAM" id="SSF140931">
    <property type="entry name" value="Fic-like"/>
    <property type="match status" value="1"/>
</dbReference>
<reference evidence="2" key="1">
    <citation type="submission" date="2017-01" db="EMBL/GenBank/DDBJ databases">
        <authorList>
            <person name="Varghese N."/>
            <person name="Submissions S."/>
        </authorList>
    </citation>
    <scope>NUCLEOTIDE SEQUENCE [LARGE SCALE GENOMIC DNA]</scope>
    <source>
        <strain evidence="2">ASpG1</strain>
    </source>
</reference>
<dbReference type="Gene3D" id="1.10.3290.10">
    <property type="entry name" value="Fido-like domain"/>
    <property type="match status" value="1"/>
</dbReference>
<name>A0A1N6U6V3_9SPIO</name>
<evidence type="ECO:0000313" key="1">
    <source>
        <dbReference type="EMBL" id="SIQ61036.1"/>
    </source>
</evidence>